<evidence type="ECO:0000313" key="2">
    <source>
        <dbReference type="EMBL" id="VVE20467.1"/>
    </source>
</evidence>
<dbReference type="RefSeq" id="WP_246174612.1">
    <property type="nucleotide sequence ID" value="NZ_CABPRU010000007.1"/>
</dbReference>
<dbReference type="Proteomes" id="UP000334380">
    <property type="component" value="Unassembled WGS sequence"/>
</dbReference>
<name>A0A5E4W685_9BURK</name>
<accession>A0A5E4W685</accession>
<dbReference type="AlphaFoldDB" id="A0A5E4W685"/>
<keyword evidence="3" id="KW-1185">Reference proteome</keyword>
<organism evidence="2 3">
    <name type="scientific">Pandoraea terrigena</name>
    <dbReference type="NCBI Taxonomy" id="2508292"/>
    <lineage>
        <taxon>Bacteria</taxon>
        <taxon>Pseudomonadati</taxon>
        <taxon>Pseudomonadota</taxon>
        <taxon>Betaproteobacteria</taxon>
        <taxon>Burkholderiales</taxon>
        <taxon>Burkholderiaceae</taxon>
        <taxon>Pandoraea</taxon>
    </lineage>
</organism>
<feature type="region of interest" description="Disordered" evidence="1">
    <location>
        <begin position="1"/>
        <end position="24"/>
    </location>
</feature>
<gene>
    <name evidence="2" type="ORF">PTE31013_03133</name>
</gene>
<proteinExistence type="predicted"/>
<evidence type="ECO:0000256" key="1">
    <source>
        <dbReference type="SAM" id="MobiDB-lite"/>
    </source>
</evidence>
<evidence type="ECO:0000313" key="3">
    <source>
        <dbReference type="Proteomes" id="UP000334380"/>
    </source>
</evidence>
<sequence>MSASNDDGEKDGGNGGRVSGGGDIPKSLAREGHVVWFYEHNKYLGFEWSESAGEIQKAHVDDSEHAIYFDTYAHAVVASERLTRPRRILYSPGSGKPPKVKG</sequence>
<reference evidence="2 3" key="1">
    <citation type="submission" date="2019-08" db="EMBL/GenBank/DDBJ databases">
        <authorList>
            <person name="Peeters C."/>
        </authorList>
    </citation>
    <scope>NUCLEOTIDE SEQUENCE [LARGE SCALE GENOMIC DNA]</scope>
    <source>
        <strain evidence="2 3">LMG 31013</strain>
    </source>
</reference>
<feature type="compositionally biased region" description="Gly residues" evidence="1">
    <location>
        <begin position="13"/>
        <end position="23"/>
    </location>
</feature>
<protein>
    <submittedName>
        <fullName evidence="2">Uncharacterized protein</fullName>
    </submittedName>
</protein>
<dbReference type="EMBL" id="CABPRU010000007">
    <property type="protein sequence ID" value="VVE20467.1"/>
    <property type="molecule type" value="Genomic_DNA"/>
</dbReference>